<evidence type="ECO:0000313" key="3">
    <source>
        <dbReference type="EMBL" id="QDI04825.1"/>
    </source>
</evidence>
<evidence type="ECO:0000313" key="4">
    <source>
        <dbReference type="Proteomes" id="UP000319349"/>
    </source>
</evidence>
<sequence length="220" mass="24457">MRDEDFEVLIDEFGEAFHHEAVAQDAIDCWVGRVPNYLLQQWSAEGWNGYAKGLFWLVNPGDYEEIAEAWLADTPLPKVDVFHVIARSAFGDLYLCGERTGSSVSVSPALNMIFATPKGLKPKNEKQKDISVKSLLLSSKKDFDFKDQNDEPLFSRAAAKLGELAPDEVYGFEPALVAGGKAHIDSLRRMKLDPHLTILRQFASPQSASESLDIDKVLDA</sequence>
<accession>A0A514EFN1</accession>
<name>A0A514EFN1_9XANT</name>
<dbReference type="InterPro" id="IPR015002">
    <property type="entry name" value="T6SS_Tdi1_C"/>
</dbReference>
<dbReference type="Pfam" id="PF08887">
    <property type="entry name" value="GAD-like"/>
    <property type="match status" value="1"/>
</dbReference>
<evidence type="ECO:0000259" key="1">
    <source>
        <dbReference type="Pfam" id="PF08887"/>
    </source>
</evidence>
<protein>
    <submittedName>
        <fullName evidence="3">DUF1851 domain-containing protein</fullName>
    </submittedName>
</protein>
<dbReference type="AlphaFoldDB" id="A0A514EFN1"/>
<feature type="domain" description="T6SS immunity protein Tdi1 C-terminal" evidence="2">
    <location>
        <begin position="131"/>
        <end position="202"/>
    </location>
</feature>
<organism evidence="3 4">
    <name type="scientific">Xanthomonas cerealis pv. cerealis</name>
    <dbReference type="NCBI Taxonomy" id="152263"/>
    <lineage>
        <taxon>Bacteria</taxon>
        <taxon>Pseudomonadati</taxon>
        <taxon>Pseudomonadota</taxon>
        <taxon>Gammaproteobacteria</taxon>
        <taxon>Lysobacterales</taxon>
        <taxon>Lysobacteraceae</taxon>
        <taxon>Xanthomonas</taxon>
        <taxon>Xanthomonas translucens group</taxon>
        <taxon>Xanthomonas cerealis</taxon>
    </lineage>
</organism>
<proteinExistence type="predicted"/>
<dbReference type="Pfam" id="PF08906">
    <property type="entry name" value="T6SS_Tdi1_C"/>
    <property type="match status" value="1"/>
</dbReference>
<dbReference type="EMBL" id="CP038228">
    <property type="protein sequence ID" value="QDI04825.1"/>
    <property type="molecule type" value="Genomic_DNA"/>
</dbReference>
<dbReference type="Proteomes" id="UP000319349">
    <property type="component" value="Chromosome"/>
</dbReference>
<evidence type="ECO:0000259" key="2">
    <source>
        <dbReference type="Pfam" id="PF08906"/>
    </source>
</evidence>
<dbReference type="RefSeq" id="WP_142742691.1">
    <property type="nucleotide sequence ID" value="NZ_CP038228.1"/>
</dbReference>
<feature type="domain" description="GAD-related" evidence="1">
    <location>
        <begin position="6"/>
        <end position="107"/>
    </location>
</feature>
<dbReference type="InterPro" id="IPR014983">
    <property type="entry name" value="GAD-rel"/>
</dbReference>
<reference evidence="3 4" key="1">
    <citation type="submission" date="2019-03" db="EMBL/GenBank/DDBJ databases">
        <title>Tal1 in Xanthomonas translucens pv. cerealis Contributes to Virulence in Bacterial Leaf Streak of Wheat.</title>
        <authorList>
            <person name="Shah S.M.A."/>
            <person name="Haq F."/>
            <person name="Ma W."/>
            <person name="Xu X."/>
            <person name="Wang S."/>
            <person name="Xu Z."/>
            <person name="Zou L."/>
            <person name="Zhu B."/>
            <person name="Chen G."/>
        </authorList>
    </citation>
    <scope>NUCLEOTIDE SEQUENCE [LARGE SCALE GENOMIC DNA]</scope>
    <source>
        <strain evidence="3 4">01</strain>
    </source>
</reference>
<keyword evidence="4" id="KW-1185">Reference proteome</keyword>
<gene>
    <name evidence="3" type="ORF">E4A48_15030</name>
</gene>